<keyword evidence="3" id="KW-0731">Sigma factor</keyword>
<dbReference type="Gene3D" id="1.10.1740.10">
    <property type="match status" value="1"/>
</dbReference>
<dbReference type="RefSeq" id="WP_013766068.1">
    <property type="nucleotide sequence ID" value="NC_015510.1"/>
</dbReference>
<keyword evidence="5" id="KW-0804">Transcription</keyword>
<evidence type="ECO:0000313" key="9">
    <source>
        <dbReference type="Proteomes" id="UP000008461"/>
    </source>
</evidence>
<dbReference type="OrthoDB" id="9798255at2"/>
<dbReference type="GO" id="GO:0003677">
    <property type="term" value="F:DNA binding"/>
    <property type="evidence" value="ECO:0007669"/>
    <property type="project" value="UniProtKB-KW"/>
</dbReference>
<comment type="similarity">
    <text evidence="1">Belongs to the sigma-70 factor family. ECF subfamily.</text>
</comment>
<dbReference type="SUPFAM" id="SSF88946">
    <property type="entry name" value="Sigma2 domain of RNA polymerase sigma factors"/>
    <property type="match status" value="1"/>
</dbReference>
<dbReference type="InterPro" id="IPR013324">
    <property type="entry name" value="RNA_pol_sigma_r3/r4-like"/>
</dbReference>
<dbReference type="KEGG" id="hhy:Halhy_3677"/>
<dbReference type="InterPro" id="IPR013249">
    <property type="entry name" value="RNA_pol_sigma70_r4_t2"/>
</dbReference>
<dbReference type="CDD" id="cd06171">
    <property type="entry name" value="Sigma70_r4"/>
    <property type="match status" value="1"/>
</dbReference>
<name>F4KZV9_HALH1</name>
<dbReference type="Gene3D" id="1.10.10.10">
    <property type="entry name" value="Winged helix-like DNA-binding domain superfamily/Winged helix DNA-binding domain"/>
    <property type="match status" value="1"/>
</dbReference>
<evidence type="ECO:0000256" key="2">
    <source>
        <dbReference type="ARBA" id="ARBA00023015"/>
    </source>
</evidence>
<dbReference type="NCBIfam" id="TIGR02937">
    <property type="entry name" value="sigma70-ECF"/>
    <property type="match status" value="1"/>
</dbReference>
<reference evidence="8 9" key="1">
    <citation type="journal article" date="2011" name="Stand. Genomic Sci.">
        <title>Complete genome sequence of Haliscomenobacter hydrossis type strain (O).</title>
        <authorList>
            <consortium name="US DOE Joint Genome Institute (JGI-PGF)"/>
            <person name="Daligault H."/>
            <person name="Lapidus A."/>
            <person name="Zeytun A."/>
            <person name="Nolan M."/>
            <person name="Lucas S."/>
            <person name="Del Rio T.G."/>
            <person name="Tice H."/>
            <person name="Cheng J.F."/>
            <person name="Tapia R."/>
            <person name="Han C."/>
            <person name="Goodwin L."/>
            <person name="Pitluck S."/>
            <person name="Liolios K."/>
            <person name="Pagani I."/>
            <person name="Ivanova N."/>
            <person name="Huntemann M."/>
            <person name="Mavromatis K."/>
            <person name="Mikhailova N."/>
            <person name="Pati A."/>
            <person name="Chen A."/>
            <person name="Palaniappan K."/>
            <person name="Land M."/>
            <person name="Hauser L."/>
            <person name="Brambilla E.M."/>
            <person name="Rohde M."/>
            <person name="Verbarg S."/>
            <person name="Goker M."/>
            <person name="Bristow J."/>
            <person name="Eisen J.A."/>
            <person name="Markowitz V."/>
            <person name="Hugenholtz P."/>
            <person name="Kyrpides N.C."/>
            <person name="Klenk H.P."/>
            <person name="Woyke T."/>
        </authorList>
    </citation>
    <scope>NUCLEOTIDE SEQUENCE [LARGE SCALE GENOMIC DNA]</scope>
    <source>
        <strain evidence="9">ATCC 27775 / DSM 1100 / LMG 10767 / O</strain>
    </source>
</reference>
<keyword evidence="4" id="KW-0238">DNA-binding</keyword>
<sequence>MQRTPNLNDEELMGQLAADKLDAAAVLFQRYRVSLFNFFLRQGLAREASEDLVQSIFERVIKYRQSYRRGMAFRAWLYQIARNVQADFQRQGSHKAKEDISKYENHPELIENGLMGLGFEREENLVQMEKAMQQLPKDQLEILLMTRYQRMKYVEVAELLGCSEGAVKLKVFRALQQLRSLYFKLQKS</sequence>
<dbReference type="Proteomes" id="UP000008461">
    <property type="component" value="Chromosome"/>
</dbReference>
<dbReference type="PANTHER" id="PTHR43133">
    <property type="entry name" value="RNA POLYMERASE ECF-TYPE SIGMA FACTO"/>
    <property type="match status" value="1"/>
</dbReference>
<dbReference type="Pfam" id="PF08281">
    <property type="entry name" value="Sigma70_r4_2"/>
    <property type="match status" value="1"/>
</dbReference>
<dbReference type="GO" id="GO:0016987">
    <property type="term" value="F:sigma factor activity"/>
    <property type="evidence" value="ECO:0007669"/>
    <property type="project" value="UniProtKB-KW"/>
</dbReference>
<proteinExistence type="inferred from homology"/>
<gene>
    <name evidence="8" type="ordered locus">Halhy_3677</name>
</gene>
<evidence type="ECO:0000259" key="6">
    <source>
        <dbReference type="Pfam" id="PF04542"/>
    </source>
</evidence>
<feature type="domain" description="RNA polymerase sigma-70 region 2" evidence="6">
    <location>
        <begin position="27"/>
        <end position="91"/>
    </location>
</feature>
<dbReference type="STRING" id="760192.Halhy_3677"/>
<dbReference type="HOGENOM" id="CLU_047691_3_4_10"/>
<evidence type="ECO:0000259" key="7">
    <source>
        <dbReference type="Pfam" id="PF08281"/>
    </source>
</evidence>
<evidence type="ECO:0000313" key="8">
    <source>
        <dbReference type="EMBL" id="AEE51529.1"/>
    </source>
</evidence>
<dbReference type="eggNOG" id="COG1595">
    <property type="taxonomic scope" value="Bacteria"/>
</dbReference>
<dbReference type="InterPro" id="IPR036388">
    <property type="entry name" value="WH-like_DNA-bd_sf"/>
</dbReference>
<dbReference type="AlphaFoldDB" id="F4KZV9"/>
<dbReference type="InterPro" id="IPR014284">
    <property type="entry name" value="RNA_pol_sigma-70_dom"/>
</dbReference>
<dbReference type="PANTHER" id="PTHR43133:SF8">
    <property type="entry name" value="RNA POLYMERASE SIGMA FACTOR HI_1459-RELATED"/>
    <property type="match status" value="1"/>
</dbReference>
<dbReference type="InterPro" id="IPR013325">
    <property type="entry name" value="RNA_pol_sigma_r2"/>
</dbReference>
<keyword evidence="9" id="KW-1185">Reference proteome</keyword>
<evidence type="ECO:0000256" key="5">
    <source>
        <dbReference type="ARBA" id="ARBA00023163"/>
    </source>
</evidence>
<dbReference type="EMBL" id="CP002691">
    <property type="protein sequence ID" value="AEE51529.1"/>
    <property type="molecule type" value="Genomic_DNA"/>
</dbReference>
<organism evidence="8 9">
    <name type="scientific">Haliscomenobacter hydrossis (strain ATCC 27775 / DSM 1100 / LMG 10767 / O)</name>
    <dbReference type="NCBI Taxonomy" id="760192"/>
    <lineage>
        <taxon>Bacteria</taxon>
        <taxon>Pseudomonadati</taxon>
        <taxon>Bacteroidota</taxon>
        <taxon>Saprospiria</taxon>
        <taxon>Saprospirales</taxon>
        <taxon>Haliscomenobacteraceae</taxon>
        <taxon>Haliscomenobacter</taxon>
    </lineage>
</organism>
<dbReference type="Pfam" id="PF04542">
    <property type="entry name" value="Sigma70_r2"/>
    <property type="match status" value="1"/>
</dbReference>
<reference key="2">
    <citation type="submission" date="2011-04" db="EMBL/GenBank/DDBJ databases">
        <title>Complete sequence of chromosome of Haliscomenobacter hydrossis DSM 1100.</title>
        <authorList>
            <consortium name="US DOE Joint Genome Institute (JGI-PGF)"/>
            <person name="Lucas S."/>
            <person name="Han J."/>
            <person name="Lapidus A."/>
            <person name="Bruce D."/>
            <person name="Goodwin L."/>
            <person name="Pitluck S."/>
            <person name="Peters L."/>
            <person name="Kyrpides N."/>
            <person name="Mavromatis K."/>
            <person name="Ivanova N."/>
            <person name="Ovchinnikova G."/>
            <person name="Pagani I."/>
            <person name="Daligault H."/>
            <person name="Detter J.C."/>
            <person name="Han C."/>
            <person name="Land M."/>
            <person name="Hauser L."/>
            <person name="Markowitz V."/>
            <person name="Cheng J.-F."/>
            <person name="Hugenholtz P."/>
            <person name="Woyke T."/>
            <person name="Wu D."/>
            <person name="Verbarg S."/>
            <person name="Frueling A."/>
            <person name="Brambilla E."/>
            <person name="Klenk H.-P."/>
            <person name="Eisen J.A."/>
        </authorList>
    </citation>
    <scope>NUCLEOTIDE SEQUENCE</scope>
    <source>
        <strain>DSM 1100</strain>
    </source>
</reference>
<dbReference type="InterPro" id="IPR039425">
    <property type="entry name" value="RNA_pol_sigma-70-like"/>
</dbReference>
<feature type="domain" description="RNA polymerase sigma factor 70 region 4 type 2" evidence="7">
    <location>
        <begin position="127"/>
        <end position="178"/>
    </location>
</feature>
<accession>F4KZV9</accession>
<dbReference type="SUPFAM" id="SSF88659">
    <property type="entry name" value="Sigma3 and sigma4 domains of RNA polymerase sigma factors"/>
    <property type="match status" value="1"/>
</dbReference>
<dbReference type="GO" id="GO:0006352">
    <property type="term" value="P:DNA-templated transcription initiation"/>
    <property type="evidence" value="ECO:0007669"/>
    <property type="project" value="InterPro"/>
</dbReference>
<evidence type="ECO:0000256" key="4">
    <source>
        <dbReference type="ARBA" id="ARBA00023125"/>
    </source>
</evidence>
<evidence type="ECO:0000256" key="3">
    <source>
        <dbReference type="ARBA" id="ARBA00023082"/>
    </source>
</evidence>
<keyword evidence="2" id="KW-0805">Transcription regulation</keyword>
<protein>
    <submittedName>
        <fullName evidence="8">RNA polymerase, sigma-24 subunit, ECF subfamily</fullName>
    </submittedName>
</protein>
<dbReference type="InterPro" id="IPR007627">
    <property type="entry name" value="RNA_pol_sigma70_r2"/>
</dbReference>
<evidence type="ECO:0000256" key="1">
    <source>
        <dbReference type="ARBA" id="ARBA00010641"/>
    </source>
</evidence>